<protein>
    <recommendedName>
        <fullName evidence="3">IS66 C-terminal element</fullName>
    </recommendedName>
</protein>
<dbReference type="RefSeq" id="WP_273670354.1">
    <property type="nucleotide sequence ID" value="NZ_JAQQXR010000002.1"/>
</dbReference>
<keyword evidence="2" id="KW-1185">Reference proteome</keyword>
<dbReference type="EMBL" id="JAQQXR010000002">
    <property type="protein sequence ID" value="MDC8757311.1"/>
    <property type="molecule type" value="Genomic_DNA"/>
</dbReference>
<dbReference type="Proteomes" id="UP001221208">
    <property type="component" value="Unassembled WGS sequence"/>
</dbReference>
<gene>
    <name evidence="1" type="ORF">OIK44_06900</name>
</gene>
<name>A0ABT5JXV1_9BURK</name>
<evidence type="ECO:0000313" key="1">
    <source>
        <dbReference type="EMBL" id="MDC8757311.1"/>
    </source>
</evidence>
<accession>A0ABT5JXV1</accession>
<organism evidence="1 2">
    <name type="scientific">Janthinobacterium fluminis</name>
    <dbReference type="NCBI Taxonomy" id="2987524"/>
    <lineage>
        <taxon>Bacteria</taxon>
        <taxon>Pseudomonadati</taxon>
        <taxon>Pseudomonadota</taxon>
        <taxon>Betaproteobacteria</taxon>
        <taxon>Burkholderiales</taxon>
        <taxon>Oxalobacteraceae</taxon>
        <taxon>Janthinobacterium</taxon>
    </lineage>
</organism>
<comment type="caution">
    <text evidence="1">The sequence shown here is derived from an EMBL/GenBank/DDBJ whole genome shotgun (WGS) entry which is preliminary data.</text>
</comment>
<sequence length="31" mass="3686">MRHVLAQIADHPVNRVDEFLPWNYLQQINPA</sequence>
<proteinExistence type="predicted"/>
<evidence type="ECO:0000313" key="2">
    <source>
        <dbReference type="Proteomes" id="UP001221208"/>
    </source>
</evidence>
<reference evidence="1 2" key="1">
    <citation type="submission" date="2022-10" db="EMBL/GenBank/DDBJ databases">
        <title>Janthinobacterium sp. hw3 Genome sequencing.</title>
        <authorList>
            <person name="Park S."/>
        </authorList>
    </citation>
    <scope>NUCLEOTIDE SEQUENCE [LARGE SCALE GENOMIC DNA]</scope>
    <source>
        <strain evidence="2">hw3</strain>
    </source>
</reference>
<evidence type="ECO:0008006" key="3">
    <source>
        <dbReference type="Google" id="ProtNLM"/>
    </source>
</evidence>